<evidence type="ECO:0000256" key="3">
    <source>
        <dbReference type="ARBA" id="ARBA00022538"/>
    </source>
</evidence>
<protein>
    <recommendedName>
        <fullName evidence="9">Potassium-transporting ATPase potassium-binding subunit</fullName>
    </recommendedName>
    <alternativeName>
        <fullName evidence="9">ATP phosphohydrolase [potassium-transporting] A chain</fullName>
    </alternativeName>
    <alternativeName>
        <fullName evidence="9">Potassium-binding and translocating subunit A</fullName>
    </alternativeName>
    <alternativeName>
        <fullName evidence="9">Potassium-translocating ATPase A chain</fullName>
    </alternativeName>
</protein>
<evidence type="ECO:0000256" key="7">
    <source>
        <dbReference type="ARBA" id="ARBA00023065"/>
    </source>
</evidence>
<evidence type="ECO:0000256" key="1">
    <source>
        <dbReference type="ARBA" id="ARBA00022448"/>
    </source>
</evidence>
<name>A0A0B5NXE5_BACTU</name>
<keyword evidence="10" id="KW-0378">Hydrolase</keyword>
<evidence type="ECO:0000256" key="2">
    <source>
        <dbReference type="ARBA" id="ARBA00022475"/>
    </source>
</evidence>
<dbReference type="HAMAP" id="MF_00275">
    <property type="entry name" value="KdpA"/>
    <property type="match status" value="1"/>
</dbReference>
<dbReference type="SMR" id="A0A0B5NXE5"/>
<dbReference type="InterPro" id="IPR004623">
    <property type="entry name" value="KdpA"/>
</dbReference>
<dbReference type="PANTHER" id="PTHR30607:SF2">
    <property type="entry name" value="POTASSIUM-TRANSPORTING ATPASE POTASSIUM-BINDING SUBUNIT"/>
    <property type="match status" value="1"/>
</dbReference>
<proteinExistence type="inferred from homology"/>
<keyword evidence="8 9" id="KW-0472">Membrane</keyword>
<evidence type="ECO:0000256" key="8">
    <source>
        <dbReference type="ARBA" id="ARBA00023136"/>
    </source>
</evidence>
<feature type="transmembrane region" description="Helical" evidence="9">
    <location>
        <begin position="249"/>
        <end position="266"/>
    </location>
</feature>
<keyword evidence="6 9" id="KW-1133">Transmembrane helix</keyword>
<comment type="similarity">
    <text evidence="9">Belongs to the KdpA family.</text>
</comment>
<keyword evidence="4 9" id="KW-0812">Transmembrane</keyword>
<dbReference type="GO" id="GO:0016787">
    <property type="term" value="F:hydrolase activity"/>
    <property type="evidence" value="ECO:0007669"/>
    <property type="project" value="UniProtKB-KW"/>
</dbReference>
<dbReference type="PIRSF" id="PIRSF001294">
    <property type="entry name" value="K_ATPaseA"/>
    <property type="match status" value="1"/>
</dbReference>
<keyword evidence="3 9" id="KW-0633">Potassium transport</keyword>
<feature type="transmembrane region" description="Helical" evidence="9">
    <location>
        <begin position="61"/>
        <end position="80"/>
    </location>
</feature>
<evidence type="ECO:0000313" key="11">
    <source>
        <dbReference type="EMBL" id="QKH25673.1"/>
    </source>
</evidence>
<dbReference type="EMBL" id="CP053980">
    <property type="protein sequence ID" value="QKH25673.1"/>
    <property type="molecule type" value="Genomic_DNA"/>
</dbReference>
<comment type="function">
    <text evidence="9">Part of the high-affinity ATP-driven potassium transport (or Kdp) system, which catalyzes the hydrolysis of ATP coupled with the electrogenic transport of potassium into the cytoplasm. This subunit binds the extracellular potassium ions and delivers the ions to the membrane domain of KdpB through an intramembrane tunnel.</text>
</comment>
<evidence type="ECO:0000313" key="12">
    <source>
        <dbReference type="Proteomes" id="UP000031876"/>
    </source>
</evidence>
<feature type="transmembrane region" description="Helical" evidence="9">
    <location>
        <begin position="172"/>
        <end position="190"/>
    </location>
</feature>
<reference evidence="10 12" key="1">
    <citation type="journal article" date="2015" name="Genome Announc.">
        <title>Complete genome sequences for 35 biothreat assay-relevant bacillus species.</title>
        <authorList>
            <person name="Johnson S.L."/>
            <person name="Daligault H.E."/>
            <person name="Davenport K.W."/>
            <person name="Jaissle J."/>
            <person name="Frey K.G."/>
            <person name="Ladner J.T."/>
            <person name="Broomall S.M."/>
            <person name="Bishop-Lilly K.A."/>
            <person name="Bruce D.C."/>
            <person name="Gibbons H.S."/>
            <person name="Coyne S.R."/>
            <person name="Lo C.C."/>
            <person name="Meincke L."/>
            <person name="Munk A.C."/>
            <person name="Koroleva G.I."/>
            <person name="Rosenzweig C.N."/>
            <person name="Palacios G.F."/>
            <person name="Redden C.L."/>
            <person name="Minogue T.D."/>
            <person name="Chain P.S."/>
        </authorList>
    </citation>
    <scope>NUCLEOTIDE SEQUENCE [LARGE SCALE GENOMIC DNA]</scope>
    <source>
        <strain evidence="10 12">HD1011</strain>
    </source>
</reference>
<evidence type="ECO:0000256" key="6">
    <source>
        <dbReference type="ARBA" id="ARBA00022989"/>
    </source>
</evidence>
<dbReference type="Proteomes" id="UP000031876">
    <property type="component" value="Chromosome"/>
</dbReference>
<evidence type="ECO:0000313" key="10">
    <source>
        <dbReference type="EMBL" id="AJG78127.1"/>
    </source>
</evidence>
<evidence type="ECO:0000313" key="13">
    <source>
        <dbReference type="Proteomes" id="UP000501107"/>
    </source>
</evidence>
<dbReference type="Proteomes" id="UP000501107">
    <property type="component" value="Chromosome"/>
</dbReference>
<keyword evidence="2 9" id="KW-1003">Cell membrane</keyword>
<gene>
    <name evidence="9 11" type="primary">kdpA</name>
    <name evidence="10" type="ORF">BF38_2005</name>
    <name evidence="11" type="ORF">FOC89_17690</name>
</gene>
<feature type="transmembrane region" description="Helical" evidence="9">
    <location>
        <begin position="129"/>
        <end position="151"/>
    </location>
</feature>
<dbReference type="RefSeq" id="WP_000638356.1">
    <property type="nucleotide sequence ID" value="NZ_CP009335.1"/>
</dbReference>
<dbReference type="GO" id="GO:0030955">
    <property type="term" value="F:potassium ion binding"/>
    <property type="evidence" value="ECO:0007669"/>
    <property type="project" value="UniProtKB-UniRule"/>
</dbReference>
<sequence>MIWVAVVITMLLFILVAKPTGIYLEKAFQGSKKLDKVFGPFEKLIFKITGVKEYNQTWKQYALSLVLLNGFMIVVVYFIFRLQGVLPLNPAHIEGMEPTLAFNTAISFMTDTNLQHYSGENGLSYLSQLIGITFLMFAAPATTLALVMAFIRGLAGKELGNFFVDFTRALTRVFLPIAFVTALVFVALGVPQTLDGAVTAQTIDGVKQSIVRGPVASFVSIKELGNNGGGFFGTNSTHPFENPGQMSNILQMMLMMLLPTALPFTYGRMVGNKKQGRILFVSLFMVFLLGFITITTSELNGNPALNAMGIEHVQGSTEGKEVRFGTVFSSLYATVTTAAETGAVNTMHDTLTPIGGLVPLVNMMLNTVYGGVGAGFVNIIMYAIIAVFISGLMVGRTPEFLGKKIEGKEMKLIAVTILFHPLLILGFSALALSTSLGTDAISNLGFHGLTQVVYEYTSSAVNNGSGFEGLGDATTFWNITTGLVMFLGRYFSLVTMLAVAASLKEKTVVPETVGTFRTDNGLFGGIFIGTIVIVGALTFFPMLVLGPIAEFLTLK</sequence>
<feature type="transmembrane region" description="Helical" evidence="9">
    <location>
        <begin position="522"/>
        <end position="549"/>
    </location>
</feature>
<dbReference type="Pfam" id="PF03814">
    <property type="entry name" value="KdpA"/>
    <property type="match status" value="1"/>
</dbReference>
<keyword evidence="5 9" id="KW-0630">Potassium</keyword>
<comment type="subunit">
    <text evidence="9">The system is composed of three essential subunits: KdpA, KdpB and KdpC.</text>
</comment>
<reference evidence="11 13" key="2">
    <citation type="submission" date="2020-05" db="EMBL/GenBank/DDBJ databases">
        <title>FDA dAtabase for Regulatory Grade micrObial Sequences (FDA-ARGOS): Supporting development and validation of Infectious Disease Dx tests.</title>
        <authorList>
            <person name="Nelson B."/>
            <person name="Plummer A."/>
            <person name="Tallon L."/>
            <person name="Sadzewicz L."/>
            <person name="Zhao X."/>
            <person name="Vavikolanu K."/>
            <person name="Mehta A."/>
            <person name="Aluvathingal J."/>
            <person name="Nadendla S."/>
            <person name="Myers T."/>
            <person name="Yan Y."/>
            <person name="Sichtig H."/>
        </authorList>
    </citation>
    <scope>NUCLEOTIDE SEQUENCE [LARGE SCALE GENOMIC DNA]</scope>
    <source>
        <strain evidence="11 13">FDAARGOS_795</strain>
    </source>
</reference>
<evidence type="ECO:0000256" key="4">
    <source>
        <dbReference type="ARBA" id="ARBA00022692"/>
    </source>
</evidence>
<dbReference type="EMBL" id="CP009335">
    <property type="protein sequence ID" value="AJG78127.1"/>
    <property type="molecule type" value="Genomic_DNA"/>
</dbReference>
<dbReference type="NCBIfam" id="TIGR00680">
    <property type="entry name" value="kdpA"/>
    <property type="match status" value="1"/>
</dbReference>
<keyword evidence="1 9" id="KW-0813">Transport</keyword>
<accession>A0A0B5NXE5</accession>
<evidence type="ECO:0000256" key="9">
    <source>
        <dbReference type="HAMAP-Rule" id="MF_00275"/>
    </source>
</evidence>
<dbReference type="AlphaFoldDB" id="A0A0B5NXE5"/>
<comment type="subcellular location">
    <subcellularLocation>
        <location evidence="9">Cell membrane</location>
        <topology evidence="9">Multi-pass membrane protein</topology>
    </subcellularLocation>
</comment>
<feature type="transmembrane region" description="Helical" evidence="9">
    <location>
        <begin position="412"/>
        <end position="432"/>
    </location>
</feature>
<dbReference type="GO" id="GO:0008556">
    <property type="term" value="F:P-type potassium transmembrane transporter activity"/>
    <property type="evidence" value="ECO:0007669"/>
    <property type="project" value="InterPro"/>
</dbReference>
<keyword evidence="7 9" id="KW-0406">Ion transport</keyword>
<dbReference type="KEGG" id="btw:BF38_2005"/>
<feature type="transmembrane region" description="Helical" evidence="9">
    <location>
        <begin position="6"/>
        <end position="24"/>
    </location>
</feature>
<dbReference type="GO" id="GO:0005886">
    <property type="term" value="C:plasma membrane"/>
    <property type="evidence" value="ECO:0007669"/>
    <property type="project" value="UniProtKB-SubCell"/>
</dbReference>
<feature type="transmembrane region" description="Helical" evidence="9">
    <location>
        <begin position="278"/>
        <end position="296"/>
    </location>
</feature>
<feature type="transmembrane region" description="Helical" evidence="9">
    <location>
        <begin position="476"/>
        <end position="501"/>
    </location>
</feature>
<feature type="transmembrane region" description="Helical" evidence="9">
    <location>
        <begin position="368"/>
        <end position="392"/>
    </location>
</feature>
<dbReference type="PANTHER" id="PTHR30607">
    <property type="entry name" value="POTASSIUM-TRANSPORTING ATPASE A CHAIN"/>
    <property type="match status" value="1"/>
</dbReference>
<organism evidence="11 13">
    <name type="scientific">Bacillus thuringiensis</name>
    <dbReference type="NCBI Taxonomy" id="1428"/>
    <lineage>
        <taxon>Bacteria</taxon>
        <taxon>Bacillati</taxon>
        <taxon>Bacillota</taxon>
        <taxon>Bacilli</taxon>
        <taxon>Bacillales</taxon>
        <taxon>Bacillaceae</taxon>
        <taxon>Bacillus</taxon>
        <taxon>Bacillus cereus group</taxon>
    </lineage>
</organism>
<evidence type="ECO:0000256" key="5">
    <source>
        <dbReference type="ARBA" id="ARBA00022958"/>
    </source>
</evidence>